<dbReference type="STRING" id="36050.A0A1B8A8E6"/>
<evidence type="ECO:0000313" key="2">
    <source>
        <dbReference type="EMBL" id="OBS16754.1"/>
    </source>
</evidence>
<feature type="compositionally biased region" description="Low complexity" evidence="1">
    <location>
        <begin position="248"/>
        <end position="266"/>
    </location>
</feature>
<protein>
    <submittedName>
        <fullName evidence="2">Uncharacterized protein</fullName>
    </submittedName>
</protein>
<feature type="compositionally biased region" description="Polar residues" evidence="1">
    <location>
        <begin position="307"/>
        <end position="341"/>
    </location>
</feature>
<evidence type="ECO:0000313" key="3">
    <source>
        <dbReference type="Proteomes" id="UP000091967"/>
    </source>
</evidence>
<gene>
    <name evidence="2" type="ORF">FPOA_12653</name>
</gene>
<proteinExistence type="predicted"/>
<reference evidence="2 3" key="1">
    <citation type="submission" date="2016-06" db="EMBL/GenBank/DDBJ databases">
        <title>Living apart together: crosstalk between the core and supernumerary genomes in a fungal plant pathogen.</title>
        <authorList>
            <person name="Vanheule A."/>
            <person name="Audenaert K."/>
            <person name="Warris S."/>
            <person name="Van De Geest H."/>
            <person name="Schijlen E."/>
            <person name="Hofte M."/>
            <person name="De Saeger S."/>
            <person name="Haesaert G."/>
            <person name="Waalwijk C."/>
            <person name="Van Der Lee T."/>
        </authorList>
    </citation>
    <scope>NUCLEOTIDE SEQUENCE [LARGE SCALE GENOMIC DNA]</scope>
    <source>
        <strain evidence="2 3">2516</strain>
    </source>
</reference>
<keyword evidence="3" id="KW-1185">Reference proteome</keyword>
<dbReference type="Proteomes" id="UP000091967">
    <property type="component" value="Unassembled WGS sequence"/>
</dbReference>
<sequence length="706" mass="78694">MTPKLPSARKRGRPSLNRASWPYEAYPPGRNEFNSMNRASSSPDYPTQRSLHAAQRIHQACGMWPTEFCKGFVPETWGVRLIESLSTLVSLVVAAENVELDEVRHRLKVFATSHPRLDRPRLRELDIAKVRKWLRGMGIDTKQTRRWNGRADDEDRTAESDRTKANSEPVDEIIALGFREDLSKYGDKNEEETEEDPDLTVEDEESAPHKRNLWSRSRDIGDIQDDEPMEDTIAANPRSGPAIINGQSRGSPVASSSASNAAESSACPRRDFQPPSRLAHDTSRSSIRRPEGPDEQASAPSAATTPRAFQSSTQPRELPSSQTTAPLTSASQNAQGAQRSGVQPLKQQRHLFRAILTLPCLFLRQLHRALRPAIHVRNEFSKPLDSSRTSKLAANTVSLYRHYFSGLPELSAATEPPTIGVYQCDSSASLHSHLGCSQPSTPRPIAPARANKRPAPSSPVNTFTSTNNFINRTAASISESLTAPLTKRQKTADIQCPSSQVTGSLDWDALLPTGDEFRASLKAASAALFPHIKSFEELLTSINDEHCRLTAFERSLRPTKNEQATEQEKAQDALKDAEKSMATENKLLRDLEDLYNKYPGDNELRTFLDKRRRTVREHEEVYTAVKIQLDKSASGLFKTDSKIALATKRIGQLEAEKAEVMKEKMGIDTAAKRLMLMSRFMEPGWQARLAMVEEALGEEVMQFAFS</sequence>
<name>A0A1B8A8E6_FUSPO</name>
<feature type="compositionally biased region" description="Basic and acidic residues" evidence="1">
    <location>
        <begin position="566"/>
        <end position="578"/>
    </location>
</feature>
<dbReference type="EMBL" id="LYXU01000069">
    <property type="protein sequence ID" value="OBS16754.1"/>
    <property type="molecule type" value="Genomic_DNA"/>
</dbReference>
<comment type="caution">
    <text evidence="2">The sequence shown here is derived from an EMBL/GenBank/DDBJ whole genome shotgun (WGS) entry which is preliminary data.</text>
</comment>
<dbReference type="AlphaFoldDB" id="A0A1B8A8E6"/>
<feature type="region of interest" description="Disordered" evidence="1">
    <location>
        <begin position="1"/>
        <end position="24"/>
    </location>
</feature>
<accession>A0A1B8A8E6</accession>
<evidence type="ECO:0000256" key="1">
    <source>
        <dbReference type="SAM" id="MobiDB-lite"/>
    </source>
</evidence>
<feature type="compositionally biased region" description="Acidic residues" evidence="1">
    <location>
        <begin position="189"/>
        <end position="205"/>
    </location>
</feature>
<feature type="compositionally biased region" description="Basic and acidic residues" evidence="1">
    <location>
        <begin position="268"/>
        <end position="292"/>
    </location>
</feature>
<organism evidence="2 3">
    <name type="scientific">Fusarium poae</name>
    <dbReference type="NCBI Taxonomy" id="36050"/>
    <lineage>
        <taxon>Eukaryota</taxon>
        <taxon>Fungi</taxon>
        <taxon>Dikarya</taxon>
        <taxon>Ascomycota</taxon>
        <taxon>Pezizomycotina</taxon>
        <taxon>Sordariomycetes</taxon>
        <taxon>Hypocreomycetidae</taxon>
        <taxon>Hypocreales</taxon>
        <taxon>Nectriaceae</taxon>
        <taxon>Fusarium</taxon>
    </lineage>
</organism>
<feature type="region of interest" description="Disordered" evidence="1">
    <location>
        <begin position="433"/>
        <end position="465"/>
    </location>
</feature>
<feature type="compositionally biased region" description="Basic and acidic residues" evidence="1">
    <location>
        <begin position="149"/>
        <end position="165"/>
    </location>
</feature>
<feature type="compositionally biased region" description="Low complexity" evidence="1">
    <location>
        <begin position="297"/>
        <end position="306"/>
    </location>
</feature>
<feature type="region of interest" description="Disordered" evidence="1">
    <location>
        <begin position="144"/>
        <end position="342"/>
    </location>
</feature>
<feature type="compositionally biased region" description="Basic and acidic residues" evidence="1">
    <location>
        <begin position="178"/>
        <end position="188"/>
    </location>
</feature>
<feature type="region of interest" description="Disordered" evidence="1">
    <location>
        <begin position="558"/>
        <end position="578"/>
    </location>
</feature>